<comment type="caution">
    <text evidence="1">The sequence shown here is derived from an EMBL/GenBank/DDBJ whole genome shotgun (WGS) entry which is preliminary data.</text>
</comment>
<organism evidence="1 2">
    <name type="scientific">Amycolatopsis tucumanensis</name>
    <dbReference type="NCBI Taxonomy" id="401106"/>
    <lineage>
        <taxon>Bacteria</taxon>
        <taxon>Bacillati</taxon>
        <taxon>Actinomycetota</taxon>
        <taxon>Actinomycetes</taxon>
        <taxon>Pseudonocardiales</taxon>
        <taxon>Pseudonocardiaceae</taxon>
        <taxon>Amycolatopsis</taxon>
    </lineage>
</organism>
<sequence>MSTLLTGGNVNDCVMFTQVMAGIEFHQPGPGKTATSYRSMIDLATLLIWL</sequence>
<gene>
    <name evidence="1" type="ORF">GCM10022380_32370</name>
</gene>
<name>A0ABP7I8H1_9PSEU</name>
<reference evidence="2" key="1">
    <citation type="journal article" date="2019" name="Int. J. Syst. Evol. Microbiol.">
        <title>The Global Catalogue of Microorganisms (GCM) 10K type strain sequencing project: providing services to taxonomists for standard genome sequencing and annotation.</title>
        <authorList>
            <consortium name="The Broad Institute Genomics Platform"/>
            <consortium name="The Broad Institute Genome Sequencing Center for Infectious Disease"/>
            <person name="Wu L."/>
            <person name="Ma J."/>
        </authorList>
    </citation>
    <scope>NUCLEOTIDE SEQUENCE [LARGE SCALE GENOMIC DNA]</scope>
    <source>
        <strain evidence="2">JCM 17017</strain>
    </source>
</reference>
<protein>
    <recommendedName>
        <fullName evidence="3">Transposase</fullName>
    </recommendedName>
</protein>
<evidence type="ECO:0000313" key="2">
    <source>
        <dbReference type="Proteomes" id="UP001501624"/>
    </source>
</evidence>
<dbReference type="Proteomes" id="UP001501624">
    <property type="component" value="Unassembled WGS sequence"/>
</dbReference>
<accession>A0ABP7I8H1</accession>
<proteinExistence type="predicted"/>
<evidence type="ECO:0000313" key="1">
    <source>
        <dbReference type="EMBL" id="GAA3812168.1"/>
    </source>
</evidence>
<evidence type="ECO:0008006" key="3">
    <source>
        <dbReference type="Google" id="ProtNLM"/>
    </source>
</evidence>
<dbReference type="EMBL" id="BAABCM010000004">
    <property type="protein sequence ID" value="GAA3812168.1"/>
    <property type="molecule type" value="Genomic_DNA"/>
</dbReference>
<keyword evidence="2" id="KW-1185">Reference proteome</keyword>